<name>A0ABR7LTH7_9ACTN</name>
<feature type="region of interest" description="Disordered" evidence="1">
    <location>
        <begin position="190"/>
        <end position="228"/>
    </location>
</feature>
<gene>
    <name evidence="2" type="ORF">HKK74_20045</name>
</gene>
<dbReference type="EMBL" id="JABVEC010000014">
    <property type="protein sequence ID" value="MBC6467770.1"/>
    <property type="molecule type" value="Genomic_DNA"/>
</dbReference>
<organism evidence="2 3">
    <name type="scientific">Actinomadura alba</name>
    <dbReference type="NCBI Taxonomy" id="406431"/>
    <lineage>
        <taxon>Bacteria</taxon>
        <taxon>Bacillati</taxon>
        <taxon>Actinomycetota</taxon>
        <taxon>Actinomycetes</taxon>
        <taxon>Streptosporangiales</taxon>
        <taxon>Thermomonosporaceae</taxon>
        <taxon>Actinomadura</taxon>
    </lineage>
</organism>
<evidence type="ECO:0008006" key="4">
    <source>
        <dbReference type="Google" id="ProtNLM"/>
    </source>
</evidence>
<dbReference type="RefSeq" id="WP_187244770.1">
    <property type="nucleotide sequence ID" value="NZ_BAAAOK010000010.1"/>
</dbReference>
<accession>A0ABR7LTH7</accession>
<proteinExistence type="predicted"/>
<protein>
    <recommendedName>
        <fullName evidence="4">Guanylate cyclase domain-containing protein</fullName>
    </recommendedName>
</protein>
<comment type="caution">
    <text evidence="2">The sequence shown here is derived from an EMBL/GenBank/DDBJ whole genome shotgun (WGS) entry which is preliminary data.</text>
</comment>
<reference evidence="2 3" key="1">
    <citation type="submission" date="2020-06" db="EMBL/GenBank/DDBJ databases">
        <title>Actinomadura xiongansis sp. nov., isolated from soil of Baiyangdian.</title>
        <authorList>
            <person name="Zhang X."/>
        </authorList>
    </citation>
    <scope>NUCLEOTIDE SEQUENCE [LARGE SCALE GENOMIC DNA]</scope>
    <source>
        <strain evidence="2 3">HBUM206468</strain>
    </source>
</reference>
<evidence type="ECO:0000313" key="3">
    <source>
        <dbReference type="Proteomes" id="UP000805614"/>
    </source>
</evidence>
<evidence type="ECO:0000256" key="1">
    <source>
        <dbReference type="SAM" id="MobiDB-lite"/>
    </source>
</evidence>
<dbReference type="Proteomes" id="UP000805614">
    <property type="component" value="Unassembled WGS sequence"/>
</dbReference>
<evidence type="ECO:0000313" key="2">
    <source>
        <dbReference type="EMBL" id="MBC6467770.1"/>
    </source>
</evidence>
<sequence length="251" mass="26937">MPSFQSLLVVDAEGFSRNRDAELPGIHTEIRDVVGRACERSGLGETWESVRFLQSTGDGILAVLPSDAMPTLVHPFADHLQEALAESAPRLRARGLRLRLRVALHAGLVDDEHPVTAGISTATVDVNRLLDCEPLRAALRDSDPDVTFTAALVSAETFEMFVRAGYTGLHPNRFTEVRAKVKQFDRPAFLYVPTPSQRERPDGAAPPDDGPRDPAPAPPGGMSFGNVAAAGDAAQNIIGAQAGGDIRQERS</sequence>
<keyword evidence="3" id="KW-1185">Reference proteome</keyword>